<evidence type="ECO:0000256" key="3">
    <source>
        <dbReference type="ARBA" id="ARBA00022840"/>
    </source>
</evidence>
<dbReference type="Gene3D" id="2.30.30.360">
    <property type="entry name" value="Myosin S1 fragment, N-terminal"/>
    <property type="match status" value="1"/>
</dbReference>
<organism evidence="13 14">
    <name type="scientific">Malassezia yamatoensis</name>
    <dbReference type="NCBI Taxonomy" id="253288"/>
    <lineage>
        <taxon>Eukaryota</taxon>
        <taxon>Fungi</taxon>
        <taxon>Dikarya</taxon>
        <taxon>Basidiomycota</taxon>
        <taxon>Ustilaginomycotina</taxon>
        <taxon>Malasseziomycetes</taxon>
        <taxon>Malasseziales</taxon>
        <taxon>Malasseziaceae</taxon>
        <taxon>Malassezia</taxon>
    </lineage>
</organism>
<dbReference type="InterPro" id="IPR004009">
    <property type="entry name" value="SH3_Myosin"/>
</dbReference>
<dbReference type="GO" id="GO:0005524">
    <property type="term" value="F:ATP binding"/>
    <property type="evidence" value="ECO:0007669"/>
    <property type="project" value="UniProtKB-UniRule"/>
</dbReference>
<keyword evidence="3 8" id="KW-0067">ATP-binding</keyword>
<dbReference type="Gene3D" id="1.20.120.720">
    <property type="entry name" value="Myosin VI head, motor domain, U50 subdomain"/>
    <property type="match status" value="1"/>
</dbReference>
<dbReference type="GO" id="GO:0051015">
    <property type="term" value="F:actin filament binding"/>
    <property type="evidence" value="ECO:0007669"/>
    <property type="project" value="InterPro"/>
</dbReference>
<dbReference type="GO" id="GO:0000146">
    <property type="term" value="F:microfilament motor activity"/>
    <property type="evidence" value="ECO:0007669"/>
    <property type="project" value="TreeGrafter"/>
</dbReference>
<dbReference type="Pfam" id="PF00063">
    <property type="entry name" value="Myosin_head"/>
    <property type="match status" value="1"/>
</dbReference>
<dbReference type="Gene3D" id="3.40.850.10">
    <property type="entry name" value="Kinesin motor domain"/>
    <property type="match status" value="1"/>
</dbReference>
<dbReference type="GO" id="GO:0016020">
    <property type="term" value="C:membrane"/>
    <property type="evidence" value="ECO:0007669"/>
    <property type="project" value="TreeGrafter"/>
</dbReference>
<evidence type="ECO:0000256" key="10">
    <source>
        <dbReference type="SAM" id="MobiDB-lite"/>
    </source>
</evidence>
<keyword evidence="14" id="KW-1185">Reference proteome</keyword>
<name>A0AAJ6CKB0_9BASI</name>
<evidence type="ECO:0000313" key="13">
    <source>
        <dbReference type="EMBL" id="WFD00542.1"/>
    </source>
</evidence>
<dbReference type="Pfam" id="PF02736">
    <property type="entry name" value="Myosin_N"/>
    <property type="match status" value="1"/>
</dbReference>
<evidence type="ECO:0000256" key="5">
    <source>
        <dbReference type="ARBA" id="ARBA00023123"/>
    </source>
</evidence>
<feature type="binding site" evidence="8">
    <location>
        <begin position="149"/>
        <end position="156"/>
    </location>
    <ligand>
        <name>ATP</name>
        <dbReference type="ChEBI" id="CHEBI:30616"/>
    </ligand>
</feature>
<dbReference type="PRINTS" id="PR00193">
    <property type="entry name" value="MYOSINHEAVY"/>
</dbReference>
<evidence type="ECO:0000259" key="11">
    <source>
        <dbReference type="PROSITE" id="PS51456"/>
    </source>
</evidence>
<evidence type="ECO:0000313" key="14">
    <source>
        <dbReference type="Proteomes" id="UP001219567"/>
    </source>
</evidence>
<keyword evidence="7 8" id="KW-0009">Actin-binding</keyword>
<evidence type="ECO:0000256" key="2">
    <source>
        <dbReference type="ARBA" id="ARBA00022741"/>
    </source>
</evidence>
<dbReference type="InterPro" id="IPR001609">
    <property type="entry name" value="Myosin_head_motor_dom-like"/>
</dbReference>
<dbReference type="SMART" id="SM00242">
    <property type="entry name" value="MYSc"/>
    <property type="match status" value="1"/>
</dbReference>
<dbReference type="PANTHER" id="PTHR13140">
    <property type="entry name" value="MYOSIN"/>
    <property type="match status" value="1"/>
</dbReference>
<keyword evidence="5 8" id="KW-0518">Myosin</keyword>
<sequence>MESTRNDVWVPDVSQGYISAYVVSENDGESTVCLKTGQVLTVPTSTLSEMNPAKFEKVADIADLTFLNEASVVHNLRQRYFSDLIYTYSGLFLVAVNPYHTLPIYTEAIVEQYRGMRREANPPHIFAVADEAIQNMIHAQANQSLLITGESGAGKTENTKRVIQYLTAVALDADADPEADVQLHRRISHEPLGLLERQILQANPILEAFGNAQTVRNNNSSRFGKFIKIEFAAHGAIAGGNIEWYLLEKSRVHSRAVNERNFHIFYQLLRSRNKTLLDKFCLKNHPDQYNFLKHSRKDVEGVDDSHEWLQLRAALQTMGFHEAEEEDLFRVVAGILQLGNLDLAEDRSEQARITNLDQLAVVGEVLGVEASKLQNALVRPTVRAGREMVTQARNKKQVVDEIAALCKTMYEKTFGWLVDRINHVLDRPTSKSRFIGVLDIAGFEIFETNSFEQLCINYTNEKLQQFFNYHMFMLEQEEYAREHISWDYVNFGLDLQPTIDLIESNSPIGILSCLDEECIMPKASDHTFTEKLKATWAPSQKEPTNSKLIPSRHAKKFVVKHYAANVEYNTEQWLDKNRDPLNENVARVLASSQEPFLASLFAEFDSPTESQTSTPRGRRGAFRTVGQRHKEQLASLMAQLDATEPHFVRCIVPNSEKKPGKLELPLVLDQLRCNGVLEGIRIARLGYPNRLLFSEFSSRYAILTPEALDSSGMDARVMSQRIAHALELNPNEYKIGITKIFFKAGVLAEMEEHRDACLNALFTRFHASARRAMSMRRLQKLLRRAAATDLIQHHANAYRSLEGWPWWQLYQRLLPLLAASQDDEERKRRELELAIAKERAVRDEQERAALATLEAQLLAEKERGATAAQDAHTAANLNAALQKKVEAINEQLVLKTEEWQAQDDRLAELQRLCDVYQQENHQLQQQIDQFAQRESESQAEFQSLTSELDSVLSERDEFAKEKDQIAKQIAQLREDLAAARTNLREHSDAAETHVRDLASRHEAELQGVQSELESAQIQLHAKQTELEEKQGTINKLQQELENVKTDWHQINEQHSQLSRHATEQEQRAEEFKQAKDQTSARLDDLEQENAQLHSQVASLEASIASLRSSKDTESAQIQQLTDSYQGAQQEIARLQREFKEQLSEKQTLEAKAARLEQREAATASELKEKHTELVKAQQAIHTAELESKRLFSAQNKTIVEHVHVLEEAKKYTDRQLSEVQGELQELTNYTKSLERARSRMQQENEQLTRLANVPAPAPEKDHIAIQERDEARTALRNAKQAADLTLRQTRAEYEIRIKQLENEIQKSQRGKPESNTEQVMHELSSERKMSSAARKVLEELRLENERLEKDLAAKANALRTK</sequence>
<comment type="similarity">
    <text evidence="1 8">Belongs to the TRAFAC class myosin-kinesin ATPase superfamily. Myosin family.</text>
</comment>
<evidence type="ECO:0000256" key="8">
    <source>
        <dbReference type="PROSITE-ProRule" id="PRU00782"/>
    </source>
</evidence>
<dbReference type="PANTHER" id="PTHR13140:SF857">
    <property type="entry name" value="MYOSIN-11"/>
    <property type="match status" value="1"/>
</dbReference>
<evidence type="ECO:0000259" key="12">
    <source>
        <dbReference type="PROSITE" id="PS51844"/>
    </source>
</evidence>
<feature type="domain" description="Myosin N-terminal SH3-like" evidence="12">
    <location>
        <begin position="3"/>
        <end position="52"/>
    </location>
</feature>
<protein>
    <submittedName>
        <fullName evidence="13">Class II myosin</fullName>
    </submittedName>
</protein>
<dbReference type="FunFam" id="3.40.850.10:FF:000101">
    <property type="entry name" value="Slow myosin heavy chain 2"/>
    <property type="match status" value="1"/>
</dbReference>
<feature type="domain" description="Myosin motor" evidence="11">
    <location>
        <begin position="56"/>
        <end position="755"/>
    </location>
</feature>
<dbReference type="EMBL" id="CP119947">
    <property type="protein sequence ID" value="WFD00542.1"/>
    <property type="molecule type" value="Genomic_DNA"/>
</dbReference>
<keyword evidence="2 8" id="KW-0547">Nucleotide-binding</keyword>
<evidence type="ECO:0000256" key="1">
    <source>
        <dbReference type="ARBA" id="ARBA00008314"/>
    </source>
</evidence>
<gene>
    <name evidence="13" type="primary">MYO1_2</name>
    <name evidence="13" type="ORF">MYAM1_003291</name>
</gene>
<evidence type="ECO:0000256" key="7">
    <source>
        <dbReference type="ARBA" id="ARBA00023203"/>
    </source>
</evidence>
<dbReference type="GO" id="GO:0005737">
    <property type="term" value="C:cytoplasm"/>
    <property type="evidence" value="ECO:0007669"/>
    <property type="project" value="TreeGrafter"/>
</dbReference>
<dbReference type="Gene3D" id="1.10.10.820">
    <property type="match status" value="1"/>
</dbReference>
<proteinExistence type="inferred from homology"/>
<reference evidence="13 14" key="1">
    <citation type="submission" date="2023-03" db="EMBL/GenBank/DDBJ databases">
        <title>Mating type loci evolution in Malassezia.</title>
        <authorList>
            <person name="Coelho M.A."/>
        </authorList>
    </citation>
    <scope>NUCLEOTIDE SEQUENCE [LARGE SCALE GENOMIC DNA]</scope>
    <source>
        <strain evidence="13 14">CBS 9725</strain>
    </source>
</reference>
<dbReference type="InterPro" id="IPR008989">
    <property type="entry name" value="Myosin_S1_N"/>
</dbReference>
<feature type="region of interest" description="Disordered" evidence="10">
    <location>
        <begin position="1304"/>
        <end position="1332"/>
    </location>
</feature>
<dbReference type="GO" id="GO:0007015">
    <property type="term" value="P:actin filament organization"/>
    <property type="evidence" value="ECO:0007669"/>
    <property type="project" value="TreeGrafter"/>
</dbReference>
<feature type="coiled-coil region" evidence="9">
    <location>
        <begin position="1216"/>
        <end position="1253"/>
    </location>
</feature>
<dbReference type="CDD" id="cd01377">
    <property type="entry name" value="MYSc_class_II"/>
    <property type="match status" value="1"/>
</dbReference>
<dbReference type="FunFam" id="1.10.10.820:FF:000001">
    <property type="entry name" value="Myosin heavy chain"/>
    <property type="match status" value="1"/>
</dbReference>
<dbReference type="GO" id="GO:0016459">
    <property type="term" value="C:myosin complex"/>
    <property type="evidence" value="ECO:0007669"/>
    <property type="project" value="UniProtKB-KW"/>
</dbReference>
<dbReference type="PROSITE" id="PS51844">
    <property type="entry name" value="SH3_LIKE"/>
    <property type="match status" value="1"/>
</dbReference>
<feature type="region of interest" description="Actin-binding" evidence="8">
    <location>
        <begin position="633"/>
        <end position="655"/>
    </location>
</feature>
<dbReference type="Gene3D" id="1.20.5.4820">
    <property type="match status" value="1"/>
</dbReference>
<dbReference type="InterPro" id="IPR027417">
    <property type="entry name" value="P-loop_NTPase"/>
</dbReference>
<dbReference type="Gene3D" id="1.20.58.530">
    <property type="match status" value="1"/>
</dbReference>
<dbReference type="Proteomes" id="UP001219567">
    <property type="component" value="Chromosome 5"/>
</dbReference>
<evidence type="ECO:0000256" key="9">
    <source>
        <dbReference type="SAM" id="Coils"/>
    </source>
</evidence>
<feature type="coiled-coil region" evidence="9">
    <location>
        <begin position="828"/>
        <end position="1186"/>
    </location>
</feature>
<dbReference type="SUPFAM" id="SSF52540">
    <property type="entry name" value="P-loop containing nucleoside triphosphate hydrolases"/>
    <property type="match status" value="1"/>
</dbReference>
<dbReference type="PROSITE" id="PS51456">
    <property type="entry name" value="MYOSIN_MOTOR"/>
    <property type="match status" value="1"/>
</dbReference>
<accession>A0AAJ6CKB0</accession>
<evidence type="ECO:0000256" key="4">
    <source>
        <dbReference type="ARBA" id="ARBA00023054"/>
    </source>
</evidence>
<keyword evidence="6 8" id="KW-0505">Motor protein</keyword>
<keyword evidence="4 9" id="KW-0175">Coiled coil</keyword>
<evidence type="ECO:0000256" key="6">
    <source>
        <dbReference type="ARBA" id="ARBA00023175"/>
    </source>
</evidence>
<dbReference type="Gene3D" id="1.10.287.1490">
    <property type="match status" value="1"/>
</dbReference>
<dbReference type="InterPro" id="IPR036961">
    <property type="entry name" value="Kinesin_motor_dom_sf"/>
</dbReference>